<feature type="region of interest" description="Disordered" evidence="10">
    <location>
        <begin position="1"/>
        <end position="22"/>
    </location>
</feature>
<dbReference type="GO" id="GO:0016020">
    <property type="term" value="C:membrane"/>
    <property type="evidence" value="ECO:0007669"/>
    <property type="project" value="UniProtKB-SubCell"/>
</dbReference>
<dbReference type="FunFam" id="1.50.40.10:FF:000075">
    <property type="entry name" value="Nicotinamide adenine dinucleotide transporter 2, mitochondrial"/>
    <property type="match status" value="1"/>
</dbReference>
<evidence type="ECO:0000313" key="12">
    <source>
        <dbReference type="Proteomes" id="UP000001396"/>
    </source>
</evidence>
<dbReference type="InParanoid" id="D3BRJ2"/>
<keyword evidence="3 9" id="KW-0813">Transport</keyword>
<evidence type="ECO:0000313" key="11">
    <source>
        <dbReference type="EMBL" id="EFA76024.1"/>
    </source>
</evidence>
<dbReference type="EMBL" id="ADBJ01000050">
    <property type="protein sequence ID" value="EFA76024.1"/>
    <property type="molecule type" value="Genomic_DNA"/>
</dbReference>
<evidence type="ECO:0000256" key="8">
    <source>
        <dbReference type="PROSITE-ProRule" id="PRU00282"/>
    </source>
</evidence>
<feature type="repeat" description="Solcar" evidence="8">
    <location>
        <begin position="221"/>
        <end position="310"/>
    </location>
</feature>
<reference evidence="11 12" key="1">
    <citation type="journal article" date="2011" name="Genome Res.">
        <title>Phylogeny-wide analysis of social amoeba genomes highlights ancient origins for complex intercellular communication.</title>
        <authorList>
            <person name="Heidel A.J."/>
            <person name="Lawal H.M."/>
            <person name="Felder M."/>
            <person name="Schilde C."/>
            <person name="Helps N.R."/>
            <person name="Tunggal B."/>
            <person name="Rivero F."/>
            <person name="John U."/>
            <person name="Schleicher M."/>
            <person name="Eichinger L."/>
            <person name="Platzer M."/>
            <person name="Noegel A.A."/>
            <person name="Schaap P."/>
            <person name="Gloeckner G."/>
        </authorList>
    </citation>
    <scope>NUCLEOTIDE SEQUENCE [LARGE SCALE GENOMIC DNA]</scope>
    <source>
        <strain evidence="12">ATCC 26659 / Pp 5 / PN500</strain>
    </source>
</reference>
<comment type="subcellular location">
    <subcellularLocation>
        <location evidence="1">Membrane</location>
        <topology evidence="1">Multi-pass membrane protein</topology>
    </subcellularLocation>
</comment>
<evidence type="ECO:0000256" key="9">
    <source>
        <dbReference type="RuleBase" id="RU000488"/>
    </source>
</evidence>
<organism evidence="11 12">
    <name type="scientific">Heterostelium pallidum (strain ATCC 26659 / Pp 5 / PN500)</name>
    <name type="common">Cellular slime mold</name>
    <name type="synonym">Polysphondylium pallidum</name>
    <dbReference type="NCBI Taxonomy" id="670386"/>
    <lineage>
        <taxon>Eukaryota</taxon>
        <taxon>Amoebozoa</taxon>
        <taxon>Evosea</taxon>
        <taxon>Eumycetozoa</taxon>
        <taxon>Dictyostelia</taxon>
        <taxon>Acytosteliales</taxon>
        <taxon>Acytosteliaceae</taxon>
        <taxon>Heterostelium</taxon>
    </lineage>
</organism>
<dbReference type="SUPFAM" id="SSF103506">
    <property type="entry name" value="Mitochondrial carrier"/>
    <property type="match status" value="1"/>
</dbReference>
<evidence type="ECO:0000256" key="3">
    <source>
        <dbReference type="ARBA" id="ARBA00022448"/>
    </source>
</evidence>
<evidence type="ECO:0000256" key="7">
    <source>
        <dbReference type="ARBA" id="ARBA00023136"/>
    </source>
</evidence>
<proteinExistence type="inferred from homology"/>
<feature type="repeat" description="Solcar" evidence="8">
    <location>
        <begin position="124"/>
        <end position="212"/>
    </location>
</feature>
<keyword evidence="4 8" id="KW-0812">Transmembrane</keyword>
<evidence type="ECO:0000256" key="10">
    <source>
        <dbReference type="SAM" id="MobiDB-lite"/>
    </source>
</evidence>
<dbReference type="GO" id="GO:0055085">
    <property type="term" value="P:transmembrane transport"/>
    <property type="evidence" value="ECO:0007669"/>
    <property type="project" value="InterPro"/>
</dbReference>
<dbReference type="PROSITE" id="PS50920">
    <property type="entry name" value="SOLCAR"/>
    <property type="match status" value="3"/>
</dbReference>
<gene>
    <name evidence="11" type="primary">mcfW</name>
    <name evidence="11" type="ORF">PPL_10603</name>
</gene>
<dbReference type="GeneID" id="31366072"/>
<evidence type="ECO:0000256" key="4">
    <source>
        <dbReference type="ARBA" id="ARBA00022692"/>
    </source>
</evidence>
<dbReference type="Proteomes" id="UP000001396">
    <property type="component" value="Unassembled WGS sequence"/>
</dbReference>
<evidence type="ECO:0000256" key="6">
    <source>
        <dbReference type="ARBA" id="ARBA00022989"/>
    </source>
</evidence>
<keyword evidence="7 8" id="KW-0472">Membrane</keyword>
<dbReference type="RefSeq" id="XP_020428158.1">
    <property type="nucleotide sequence ID" value="XM_020581371.1"/>
</dbReference>
<protein>
    <submittedName>
        <fullName evidence="11">Mitochondrial substrate carrier family protein</fullName>
    </submittedName>
</protein>
<comment type="caution">
    <text evidence="11">The sequence shown here is derived from an EMBL/GenBank/DDBJ whole genome shotgun (WGS) entry which is preliminary data.</text>
</comment>
<keyword evidence="5" id="KW-0677">Repeat</keyword>
<keyword evidence="12" id="KW-1185">Reference proteome</keyword>
<dbReference type="PANTHER" id="PTHR45683">
    <property type="entry name" value="MITOCHONDRIAL NICOTINAMIDE ADENINE DINUCLEOTIDE TRANSPORTER 1-RELATED-RELATED"/>
    <property type="match status" value="1"/>
</dbReference>
<accession>D3BRJ2</accession>
<evidence type="ECO:0000256" key="5">
    <source>
        <dbReference type="ARBA" id="ARBA00022737"/>
    </source>
</evidence>
<name>D3BRJ2_HETP5</name>
<evidence type="ECO:0000256" key="2">
    <source>
        <dbReference type="ARBA" id="ARBA00006375"/>
    </source>
</evidence>
<dbReference type="Gene3D" id="1.50.40.10">
    <property type="entry name" value="Mitochondrial carrier domain"/>
    <property type="match status" value="2"/>
</dbReference>
<dbReference type="InterPro" id="IPR044712">
    <property type="entry name" value="SLC25A32-like"/>
</dbReference>
<feature type="repeat" description="Solcar" evidence="8">
    <location>
        <begin position="28"/>
        <end position="113"/>
    </location>
</feature>
<keyword evidence="6" id="KW-1133">Transmembrane helix</keyword>
<dbReference type="InterPro" id="IPR018108">
    <property type="entry name" value="MCP_transmembrane"/>
</dbReference>
<evidence type="ECO:0000256" key="1">
    <source>
        <dbReference type="ARBA" id="ARBA00004141"/>
    </source>
</evidence>
<dbReference type="GO" id="GO:0006862">
    <property type="term" value="P:nucleotide transport"/>
    <property type="evidence" value="ECO:0007669"/>
    <property type="project" value="InterPro"/>
</dbReference>
<dbReference type="STRING" id="670386.D3BRJ2"/>
<feature type="region of interest" description="Disordered" evidence="10">
    <location>
        <begin position="317"/>
        <end position="341"/>
    </location>
</feature>
<comment type="similarity">
    <text evidence="2 9">Belongs to the mitochondrial carrier (TC 2.A.29) family.</text>
</comment>
<sequence>MNKQNTPSPPPPIATNTATTSSSRHVYHPKLIEMAAGCGAGAAASLVTTPLDVLKTTIQVRRKGDGITVWRTFTEMVDKKGVRGLFVGLKPTLVGLVPSWAIYFSSYSYFKSKLGQLLHTDPSTSSGLHMIAAMGAGATTSTITNPIWVIKTRLITQEMSGRERRYTGIAQSFVSIIKEEGVAGLYKGLGPSLLGLIHVGVQLPLYEKLKMIMKEKKQKELQMFDIVLASSASKIVASIVAYPHEVLRSRLQDNSPHSPFKLKGGLLANFKQIINEEGFRGLYKGMGVNLIRVTPACAITFTSYEFIRNYLVSIDSSGGKSDQQQQQQQPPPPTIKEEKKEQPVNHNHLYKLWHTNLTVVSSFLFGLSQTEYFIQEDFCVWVYKSDLNFPRHLYIASNGDVLVSTNGTITALYDTNTNGNLINDVLIYSNRTWIKSWYRFISTTFQPPYDKGMFVTQHGSWDRVPTTGYQVVHIQTDSNYNPVNATITKFFGGVPTPQGDKCAFRPVSVARLAPVVTATQSVSWYRVTHPVQSLQFAINQEPTTTTTTALHQHLPLENQQQIQPLELITSNTRPTY</sequence>
<dbReference type="InterPro" id="IPR023395">
    <property type="entry name" value="MCP_dom_sf"/>
</dbReference>
<dbReference type="Pfam" id="PF00153">
    <property type="entry name" value="Mito_carr"/>
    <property type="match status" value="3"/>
</dbReference>
<dbReference type="AlphaFoldDB" id="D3BRJ2"/>